<feature type="region of interest" description="Disordered" evidence="1">
    <location>
        <begin position="165"/>
        <end position="191"/>
    </location>
</feature>
<comment type="caution">
    <text evidence="2">The sequence shown here is derived from an EMBL/GenBank/DDBJ whole genome shotgun (WGS) entry which is preliminary data.</text>
</comment>
<dbReference type="Proteomes" id="UP001231189">
    <property type="component" value="Unassembled WGS sequence"/>
</dbReference>
<feature type="compositionally biased region" description="Basic and acidic residues" evidence="1">
    <location>
        <begin position="165"/>
        <end position="180"/>
    </location>
</feature>
<gene>
    <name evidence="2" type="ORF">QYE76_053619</name>
</gene>
<evidence type="ECO:0000313" key="2">
    <source>
        <dbReference type="EMBL" id="KAK1665460.1"/>
    </source>
</evidence>
<feature type="compositionally biased region" description="Polar residues" evidence="1">
    <location>
        <begin position="181"/>
        <end position="191"/>
    </location>
</feature>
<protein>
    <submittedName>
        <fullName evidence="2">Uncharacterized protein</fullName>
    </submittedName>
</protein>
<dbReference type="EMBL" id="JAUUTY010000003">
    <property type="protein sequence ID" value="KAK1665460.1"/>
    <property type="molecule type" value="Genomic_DNA"/>
</dbReference>
<dbReference type="AlphaFoldDB" id="A0AAD8SXJ2"/>
<sequence>MARVHTMERRAGSYNYPPEPYVPEPYMPTGGGKYAPTEIFPEPCRQVSMIHKTSFSKREIKKFSREVKYAEVAMVDTPEYIDWSEQSISFSKMDHPKAVPRPGNNGTTITIHRSFSRSHNCDRDFQKIASKFGATEELNAVDAITDHTKPPADNRNVRSDEFDVAKEAKKQQVHPYDPKKTVNTSADLTVA</sequence>
<evidence type="ECO:0000256" key="1">
    <source>
        <dbReference type="SAM" id="MobiDB-lite"/>
    </source>
</evidence>
<organism evidence="2 3">
    <name type="scientific">Lolium multiflorum</name>
    <name type="common">Italian ryegrass</name>
    <name type="synonym">Lolium perenne subsp. multiflorum</name>
    <dbReference type="NCBI Taxonomy" id="4521"/>
    <lineage>
        <taxon>Eukaryota</taxon>
        <taxon>Viridiplantae</taxon>
        <taxon>Streptophyta</taxon>
        <taxon>Embryophyta</taxon>
        <taxon>Tracheophyta</taxon>
        <taxon>Spermatophyta</taxon>
        <taxon>Magnoliopsida</taxon>
        <taxon>Liliopsida</taxon>
        <taxon>Poales</taxon>
        <taxon>Poaceae</taxon>
        <taxon>BOP clade</taxon>
        <taxon>Pooideae</taxon>
        <taxon>Poodae</taxon>
        <taxon>Poeae</taxon>
        <taxon>Poeae Chloroplast Group 2 (Poeae type)</taxon>
        <taxon>Loliodinae</taxon>
        <taxon>Loliinae</taxon>
        <taxon>Lolium</taxon>
    </lineage>
</organism>
<name>A0AAD8SXJ2_LOLMU</name>
<evidence type="ECO:0000313" key="3">
    <source>
        <dbReference type="Proteomes" id="UP001231189"/>
    </source>
</evidence>
<reference evidence="2" key="1">
    <citation type="submission" date="2023-07" db="EMBL/GenBank/DDBJ databases">
        <title>A chromosome-level genome assembly of Lolium multiflorum.</title>
        <authorList>
            <person name="Chen Y."/>
            <person name="Copetti D."/>
            <person name="Kolliker R."/>
            <person name="Studer B."/>
        </authorList>
    </citation>
    <scope>NUCLEOTIDE SEQUENCE</scope>
    <source>
        <strain evidence="2">02402/16</strain>
        <tissue evidence="2">Leaf</tissue>
    </source>
</reference>
<accession>A0AAD8SXJ2</accession>
<proteinExistence type="predicted"/>
<keyword evidence="3" id="KW-1185">Reference proteome</keyword>